<dbReference type="InterPro" id="IPR058792">
    <property type="entry name" value="Beta-barrel_RND_2"/>
</dbReference>
<dbReference type="AlphaFoldDB" id="A0A3G8YJ16"/>
<dbReference type="EMBL" id="CP034161">
    <property type="protein sequence ID" value="AZI40996.1"/>
    <property type="molecule type" value="Genomic_DNA"/>
</dbReference>
<dbReference type="GO" id="GO:0060003">
    <property type="term" value="P:copper ion export"/>
    <property type="evidence" value="ECO:0007669"/>
    <property type="project" value="TreeGrafter"/>
</dbReference>
<reference evidence="6" key="1">
    <citation type="submission" date="2018-11" db="EMBL/GenBank/DDBJ databases">
        <title>Proposal to divide the Flavobacteriaceae and reorganize its genera based on Amino Acid Identity values calculated from whole genome sequences.</title>
        <authorList>
            <person name="Nicholson A.C."/>
            <person name="Gulvik C.A."/>
            <person name="Whitney A.M."/>
            <person name="Humrighouse B.W."/>
            <person name="Bell M."/>
            <person name="Holmes B."/>
            <person name="Steigerwalt A.B."/>
            <person name="Villarma A."/>
            <person name="Sheth M."/>
            <person name="Batra D."/>
            <person name="Pryor J."/>
            <person name="Bernardet J.-F."/>
            <person name="Hugo C."/>
            <person name="Kampfer P."/>
            <person name="Newman J.D."/>
            <person name="McQuiston J.R."/>
        </authorList>
    </citation>
    <scope>NUCLEOTIDE SEQUENCE [LARGE SCALE GENOMIC DNA]</scope>
    <source>
        <strain evidence="6">F5649</strain>
    </source>
</reference>
<proteinExistence type="inferred from homology"/>
<dbReference type="PANTHER" id="PTHR30097">
    <property type="entry name" value="CATION EFFLUX SYSTEM PROTEIN CUSB"/>
    <property type="match status" value="1"/>
</dbReference>
<dbReference type="InterPro" id="IPR006143">
    <property type="entry name" value="RND_pump_MFP"/>
</dbReference>
<dbReference type="Gene3D" id="2.40.30.170">
    <property type="match status" value="1"/>
</dbReference>
<dbReference type="SUPFAM" id="SSF111369">
    <property type="entry name" value="HlyD-like secretion proteins"/>
    <property type="match status" value="1"/>
</dbReference>
<feature type="domain" description="CusB-like beta-barrel" evidence="4">
    <location>
        <begin position="240"/>
        <end position="308"/>
    </location>
</feature>
<organism evidence="5 6">
    <name type="scientific">Epilithonimonas vandammei</name>
    <dbReference type="NCBI Taxonomy" id="2487072"/>
    <lineage>
        <taxon>Bacteria</taxon>
        <taxon>Pseudomonadati</taxon>
        <taxon>Bacteroidota</taxon>
        <taxon>Flavobacteriia</taxon>
        <taxon>Flavobacteriales</taxon>
        <taxon>Weeksellaceae</taxon>
        <taxon>Chryseobacterium group</taxon>
        <taxon>Epilithonimonas</taxon>
    </lineage>
</organism>
<comment type="similarity">
    <text evidence="1">Belongs to the membrane fusion protein (MFP) (TC 8.A.1) family.</text>
</comment>
<dbReference type="InterPro" id="IPR051909">
    <property type="entry name" value="MFP_Cation_Efflux"/>
</dbReference>
<sequence length="418" mass="46398">MKFYKHIFIYSALAIFLWSCGNNEKKNVEPEKPNSEAKEKPTEETPTIAMLTEEEMKMVGITLGTYEMKELTATIKANGNLRVPNNSKAVVTSLYGGIIRRLSVQIGDYIRKGQVVATISNPDFIRLQEQYLTVNSRITFAEQEYRRQKELFDNDAGAKKNLQSSSTELNSLRTQRASIQRQLQLMGISPSKVNNGNLRDGLVIVSPISGYVSNVIAQIGSYVDIASPILDVIDNNSLHLDLQVFEKDLPKIKVGQVVHFYLTNNPEAEYDAKVYSIGSSFSNDNKTISVHCSVNGNKKGLIDGMNITGIVSLSNVTTPAVPNDAIVNADGKYYIFVQTDKKAEEHHEEESHKEDEETEHKEDTSNINFEKVEVLKGVSDMGYTAVTFVNEIPANAKIVVKGAFFVNAKLSNAGGHEH</sequence>
<dbReference type="Pfam" id="PF25954">
    <property type="entry name" value="Beta-barrel_RND_2"/>
    <property type="match status" value="1"/>
</dbReference>
<evidence type="ECO:0000259" key="4">
    <source>
        <dbReference type="Pfam" id="PF25954"/>
    </source>
</evidence>
<evidence type="ECO:0000313" key="6">
    <source>
        <dbReference type="Proteomes" id="UP000281810"/>
    </source>
</evidence>
<accession>A0A3G8YJ16</accession>
<dbReference type="PANTHER" id="PTHR30097:SF4">
    <property type="entry name" value="SLR6042 PROTEIN"/>
    <property type="match status" value="1"/>
</dbReference>
<dbReference type="GO" id="GO:0016020">
    <property type="term" value="C:membrane"/>
    <property type="evidence" value="ECO:0007669"/>
    <property type="project" value="InterPro"/>
</dbReference>
<dbReference type="GO" id="GO:0022857">
    <property type="term" value="F:transmembrane transporter activity"/>
    <property type="evidence" value="ECO:0007669"/>
    <property type="project" value="InterPro"/>
</dbReference>
<feature type="region of interest" description="Disordered" evidence="3">
    <location>
        <begin position="343"/>
        <end position="366"/>
    </location>
</feature>
<dbReference type="Gene3D" id="2.40.50.100">
    <property type="match status" value="1"/>
</dbReference>
<evidence type="ECO:0000256" key="3">
    <source>
        <dbReference type="SAM" id="MobiDB-lite"/>
    </source>
</evidence>
<keyword evidence="2" id="KW-0813">Transport</keyword>
<name>A0A3G8YJ16_9FLAO</name>
<evidence type="ECO:0000313" key="5">
    <source>
        <dbReference type="EMBL" id="AZI40996.1"/>
    </source>
</evidence>
<feature type="region of interest" description="Disordered" evidence="3">
    <location>
        <begin position="26"/>
        <end position="45"/>
    </location>
</feature>
<dbReference type="GO" id="GO:0030313">
    <property type="term" value="C:cell envelope"/>
    <property type="evidence" value="ECO:0007669"/>
    <property type="project" value="TreeGrafter"/>
</dbReference>
<dbReference type="Proteomes" id="UP000281810">
    <property type="component" value="Chromosome"/>
</dbReference>
<gene>
    <name evidence="5" type="ORF">EIB74_13970</name>
</gene>
<feature type="compositionally biased region" description="Basic and acidic residues" evidence="3">
    <location>
        <begin position="26"/>
        <end position="43"/>
    </location>
</feature>
<dbReference type="NCBIfam" id="TIGR01730">
    <property type="entry name" value="RND_mfp"/>
    <property type="match status" value="1"/>
</dbReference>
<dbReference type="GO" id="GO:0015679">
    <property type="term" value="P:plasma membrane copper ion transport"/>
    <property type="evidence" value="ECO:0007669"/>
    <property type="project" value="TreeGrafter"/>
</dbReference>
<protein>
    <submittedName>
        <fullName evidence="5">Efflux RND transporter periplasmic adaptor subunit</fullName>
    </submittedName>
</protein>
<evidence type="ECO:0000256" key="2">
    <source>
        <dbReference type="ARBA" id="ARBA00022448"/>
    </source>
</evidence>
<keyword evidence="6" id="KW-1185">Reference proteome</keyword>
<dbReference type="OrthoDB" id="9814657at2"/>
<evidence type="ECO:0000256" key="1">
    <source>
        <dbReference type="ARBA" id="ARBA00009477"/>
    </source>
</evidence>
<dbReference type="RefSeq" id="WP_124803785.1">
    <property type="nucleotide sequence ID" value="NZ_CP034161.1"/>
</dbReference>